<sequence>MEPAGHSTFPPRHVASSRQPTGSAGAATAPRLTTEELFAAYHEFIVKACEIIAQARTRDLMGEPVPCRKFALLVPEKFGCRSYLDASELLFKNKISYTLEVKRVVQDAEGSEGKATPPRHGRKRQQRSAIMERWYFHFTPIDDEPPDDRRPESLRLKDETILRRMAVALRSLYPLTRILPAFTYFKEGGMAITPSEVTTPRPEMRQRDCPRHRHLVQTEESPGGQKTSSSGGSQVKLQVSLWHYKPTSGEDDVTMVTPEHDVVGGGRPLLNGLSSYESYWSAHGGASRSSQLPRWGDLCPWFKHRDFADHLAQGT</sequence>
<feature type="region of interest" description="Disordered" evidence="1">
    <location>
        <begin position="1"/>
        <end position="28"/>
    </location>
</feature>
<dbReference type="GO" id="GO:1990316">
    <property type="term" value="C:Atg1/ULK1 kinase complex"/>
    <property type="evidence" value="ECO:0007669"/>
    <property type="project" value="InterPro"/>
</dbReference>
<comment type="caution">
    <text evidence="3">The sequence shown here is derived from an EMBL/GenBank/DDBJ whole genome shotgun (WGS) entry which is preliminary data.</text>
</comment>
<evidence type="ECO:0000259" key="2">
    <source>
        <dbReference type="Pfam" id="PF10033"/>
    </source>
</evidence>
<gene>
    <name evidence="3" type="ORF">FOZ62_015849</name>
</gene>
<evidence type="ECO:0000256" key="1">
    <source>
        <dbReference type="SAM" id="MobiDB-lite"/>
    </source>
</evidence>
<dbReference type="InterPro" id="IPR036570">
    <property type="entry name" value="HORMA_dom_sf"/>
</dbReference>
<dbReference type="Proteomes" id="UP000574390">
    <property type="component" value="Unassembled WGS sequence"/>
</dbReference>
<accession>A0A7J6RSX2</accession>
<evidence type="ECO:0000313" key="3">
    <source>
        <dbReference type="EMBL" id="KAF4723425.1"/>
    </source>
</evidence>
<reference evidence="3 4" key="1">
    <citation type="submission" date="2020-04" db="EMBL/GenBank/DDBJ databases">
        <title>Perkinsus olseni comparative genomics.</title>
        <authorList>
            <person name="Bogema D.R."/>
        </authorList>
    </citation>
    <scope>NUCLEOTIDE SEQUENCE [LARGE SCALE GENOMIC DNA]</scope>
    <source>
        <strain evidence="3">ATCC PRA-205</strain>
    </source>
</reference>
<organism evidence="3 4">
    <name type="scientific">Perkinsus olseni</name>
    <name type="common">Perkinsus atlanticus</name>
    <dbReference type="NCBI Taxonomy" id="32597"/>
    <lineage>
        <taxon>Eukaryota</taxon>
        <taxon>Sar</taxon>
        <taxon>Alveolata</taxon>
        <taxon>Perkinsozoa</taxon>
        <taxon>Perkinsea</taxon>
        <taxon>Perkinsida</taxon>
        <taxon>Perkinsidae</taxon>
        <taxon>Perkinsus</taxon>
    </lineage>
</organism>
<dbReference type="AlphaFoldDB" id="A0A7J6RSX2"/>
<proteinExistence type="predicted"/>
<dbReference type="Gene3D" id="3.30.900.10">
    <property type="entry name" value="HORMA domain"/>
    <property type="match status" value="1"/>
</dbReference>
<protein>
    <recommendedName>
        <fullName evidence="2">Autophagy-related protein 13 N-terminal domain-containing protein</fullName>
    </recommendedName>
</protein>
<evidence type="ECO:0000313" key="4">
    <source>
        <dbReference type="Proteomes" id="UP000574390"/>
    </source>
</evidence>
<dbReference type="Pfam" id="PF10033">
    <property type="entry name" value="ATG13"/>
    <property type="match status" value="1"/>
</dbReference>
<dbReference type="EMBL" id="JABANM010020088">
    <property type="protein sequence ID" value="KAF4723425.1"/>
    <property type="molecule type" value="Genomic_DNA"/>
</dbReference>
<feature type="domain" description="Autophagy-related protein 13 N-terminal" evidence="2">
    <location>
        <begin position="104"/>
        <end position="187"/>
    </location>
</feature>
<name>A0A7J6RSX2_PEROL</name>
<dbReference type="InterPro" id="IPR018731">
    <property type="entry name" value="Atg13_N"/>
</dbReference>
<dbReference type="GO" id="GO:0006914">
    <property type="term" value="P:autophagy"/>
    <property type="evidence" value="ECO:0007669"/>
    <property type="project" value="InterPro"/>
</dbReference>